<dbReference type="RefSeq" id="WP_146858677.1">
    <property type="nucleotide sequence ID" value="NZ_BARK01000001.1"/>
</dbReference>
<dbReference type="OrthoDB" id="7473440at2"/>
<evidence type="ECO:0000313" key="1">
    <source>
        <dbReference type="EMBL" id="GEK95167.1"/>
    </source>
</evidence>
<name>A0A511BBE7_9PROT</name>
<gene>
    <name evidence="1" type="ORF">GKA01_03640</name>
</gene>
<accession>A0A511BBE7</accession>
<reference evidence="1 2" key="1">
    <citation type="submission" date="2019-07" db="EMBL/GenBank/DDBJ databases">
        <title>Whole genome shotgun sequence of Gluconobacter kanchanaburiensis NBRC 103587.</title>
        <authorList>
            <person name="Hosoyama A."/>
            <person name="Uohara A."/>
            <person name="Ohji S."/>
            <person name="Ichikawa N."/>
        </authorList>
    </citation>
    <scope>NUCLEOTIDE SEQUENCE [LARGE SCALE GENOMIC DNA]</scope>
    <source>
        <strain evidence="1 2">NBRC 103587</strain>
    </source>
</reference>
<sequence length="90" mass="10245">MRQHLSDNAPSPHKIGVREFRGNLTTYLRQVRQGRAISVTSHDQVVAELRPSAASYRPRRQPGALHVQIRMSDDFNQPPLAVLESMDRDL</sequence>
<protein>
    <recommendedName>
        <fullName evidence="3">Prevent-host-death protein</fullName>
    </recommendedName>
</protein>
<dbReference type="AlphaFoldDB" id="A0A511BBE7"/>
<keyword evidence="2" id="KW-1185">Reference proteome</keyword>
<proteinExistence type="predicted"/>
<comment type="caution">
    <text evidence="1">The sequence shown here is derived from an EMBL/GenBank/DDBJ whole genome shotgun (WGS) entry which is preliminary data.</text>
</comment>
<evidence type="ECO:0008006" key="3">
    <source>
        <dbReference type="Google" id="ProtNLM"/>
    </source>
</evidence>
<dbReference type="EMBL" id="BJVA01000002">
    <property type="protein sequence ID" value="GEK95167.1"/>
    <property type="molecule type" value="Genomic_DNA"/>
</dbReference>
<dbReference type="Proteomes" id="UP000321079">
    <property type="component" value="Unassembled WGS sequence"/>
</dbReference>
<evidence type="ECO:0000313" key="2">
    <source>
        <dbReference type="Proteomes" id="UP000321079"/>
    </source>
</evidence>
<organism evidence="1 2">
    <name type="scientific">Gluconobacter kanchanaburiensis NBRC 103587</name>
    <dbReference type="NCBI Taxonomy" id="1307948"/>
    <lineage>
        <taxon>Bacteria</taxon>
        <taxon>Pseudomonadati</taxon>
        <taxon>Pseudomonadota</taxon>
        <taxon>Alphaproteobacteria</taxon>
        <taxon>Acetobacterales</taxon>
        <taxon>Acetobacteraceae</taxon>
        <taxon>Gluconobacter</taxon>
    </lineage>
</organism>